<dbReference type="Gene3D" id="3.40.30.10">
    <property type="entry name" value="Glutaredoxin"/>
    <property type="match status" value="1"/>
</dbReference>
<dbReference type="Pfam" id="PF04399">
    <property type="entry name" value="Glutaredoxin2_C"/>
    <property type="match status" value="1"/>
</dbReference>
<dbReference type="InterPro" id="IPR036282">
    <property type="entry name" value="Glutathione-S-Trfase_C_sf"/>
</dbReference>
<dbReference type="HOGENOM" id="CLU_072939_0_1_6"/>
<dbReference type="InterPro" id="IPR007494">
    <property type="entry name" value="Glutaredoxin2_C"/>
</dbReference>
<feature type="domain" description="Glutaredoxin 2 C-terminal" evidence="1">
    <location>
        <begin position="58"/>
        <end position="185"/>
    </location>
</feature>
<protein>
    <submittedName>
        <fullName evidence="2">Glutaredoxin 2</fullName>
    </submittedName>
</protein>
<dbReference type="STRING" id="1445510.YC6258_03910"/>
<evidence type="ECO:0000313" key="3">
    <source>
        <dbReference type="Proteomes" id="UP000032266"/>
    </source>
</evidence>
<sequence length="186" mass="21376">MNDDEQICHELINVKMVPILQFDDGTAMGESLDIVKELDRRGKPEKVLRPGHNHPLVTAHIDKVSLSINCLLFPRYILLGLPEFETQNARDYFQFRKEANIGRSFEQALAESDEHKRNVEQMLTELPTPELPSHHGNTIGLDDVLIYPTLRNLTAVKDIQIPTEIRRYIDEVTLLTDSHTYYSRAV</sequence>
<dbReference type="Gene3D" id="1.20.1050.10">
    <property type="match status" value="1"/>
</dbReference>
<gene>
    <name evidence="2" type="ORF">YC6258_03910</name>
</gene>
<dbReference type="InterPro" id="IPR036249">
    <property type="entry name" value="Thioredoxin-like_sf"/>
</dbReference>
<name>A0A0C5VNQ7_9GAMM</name>
<dbReference type="AlphaFoldDB" id="A0A0C5VNQ7"/>
<dbReference type="KEGG" id="gsn:YC6258_03910"/>
<dbReference type="SUPFAM" id="SSF52833">
    <property type="entry name" value="Thioredoxin-like"/>
    <property type="match status" value="1"/>
</dbReference>
<dbReference type="NCBIfam" id="NF007702">
    <property type="entry name" value="PRK10387.1"/>
    <property type="match status" value="1"/>
</dbReference>
<reference evidence="2 3" key="1">
    <citation type="submission" date="2014-01" db="EMBL/GenBank/DDBJ databases">
        <title>Full genme sequencing of cellulolytic bacterium Gynuella sunshinyii YC6258T gen. nov., sp. nov.</title>
        <authorList>
            <person name="Khan H."/>
            <person name="Chung E.J."/>
            <person name="Chung Y.R."/>
        </authorList>
    </citation>
    <scope>NUCLEOTIDE SEQUENCE [LARGE SCALE GENOMIC DNA]</scope>
    <source>
        <strain evidence="2 3">YC6258</strain>
    </source>
</reference>
<evidence type="ECO:0000259" key="1">
    <source>
        <dbReference type="Pfam" id="PF04399"/>
    </source>
</evidence>
<dbReference type="EMBL" id="CP007142">
    <property type="protein sequence ID" value="AJQ95946.1"/>
    <property type="molecule type" value="Genomic_DNA"/>
</dbReference>
<evidence type="ECO:0000313" key="2">
    <source>
        <dbReference type="EMBL" id="AJQ95946.1"/>
    </source>
</evidence>
<accession>A0A0C5VNQ7</accession>
<keyword evidence="3" id="KW-1185">Reference proteome</keyword>
<proteinExistence type="predicted"/>
<dbReference type="SUPFAM" id="SSF47616">
    <property type="entry name" value="GST C-terminal domain-like"/>
    <property type="match status" value="1"/>
</dbReference>
<dbReference type="PATRIC" id="fig|1445510.3.peg.3887"/>
<organism evidence="2 3">
    <name type="scientific">Gynuella sunshinyii YC6258</name>
    <dbReference type="NCBI Taxonomy" id="1445510"/>
    <lineage>
        <taxon>Bacteria</taxon>
        <taxon>Pseudomonadati</taxon>
        <taxon>Pseudomonadota</taxon>
        <taxon>Gammaproteobacteria</taxon>
        <taxon>Oceanospirillales</taxon>
        <taxon>Saccharospirillaceae</taxon>
        <taxon>Gynuella</taxon>
    </lineage>
</organism>
<dbReference type="Proteomes" id="UP000032266">
    <property type="component" value="Chromosome"/>
</dbReference>